<name>A0ACC4CRX8_POPAL</name>
<protein>
    <submittedName>
        <fullName evidence="1">Uncharacterized protein</fullName>
    </submittedName>
</protein>
<dbReference type="EMBL" id="RCHU02000002">
    <property type="protein sequence ID" value="KAL3604111.1"/>
    <property type="molecule type" value="Genomic_DNA"/>
</dbReference>
<dbReference type="Proteomes" id="UP000309997">
    <property type="component" value="Unassembled WGS sequence"/>
</dbReference>
<evidence type="ECO:0000313" key="2">
    <source>
        <dbReference type="Proteomes" id="UP000309997"/>
    </source>
</evidence>
<reference evidence="1 2" key="1">
    <citation type="journal article" date="2024" name="Plant Biotechnol. J.">
        <title>Genome and CRISPR/Cas9 system of a widespread forest tree (Populus alba) in the world.</title>
        <authorList>
            <person name="Liu Y.J."/>
            <person name="Jiang P.F."/>
            <person name="Han X.M."/>
            <person name="Li X.Y."/>
            <person name="Wang H.M."/>
            <person name="Wang Y.J."/>
            <person name="Wang X.X."/>
            <person name="Zeng Q.Y."/>
        </authorList>
    </citation>
    <scope>NUCLEOTIDE SEQUENCE [LARGE SCALE GENOMIC DNA]</scope>
    <source>
        <strain evidence="2">cv. PAL-ZL1</strain>
    </source>
</reference>
<proteinExistence type="predicted"/>
<accession>A0ACC4CRX8</accession>
<comment type="caution">
    <text evidence="1">The sequence shown here is derived from an EMBL/GenBank/DDBJ whole genome shotgun (WGS) entry which is preliminary data.</text>
</comment>
<organism evidence="1 2">
    <name type="scientific">Populus alba</name>
    <name type="common">White poplar</name>
    <dbReference type="NCBI Taxonomy" id="43335"/>
    <lineage>
        <taxon>Eukaryota</taxon>
        <taxon>Viridiplantae</taxon>
        <taxon>Streptophyta</taxon>
        <taxon>Embryophyta</taxon>
        <taxon>Tracheophyta</taxon>
        <taxon>Spermatophyta</taxon>
        <taxon>Magnoliopsida</taxon>
        <taxon>eudicotyledons</taxon>
        <taxon>Gunneridae</taxon>
        <taxon>Pentapetalae</taxon>
        <taxon>rosids</taxon>
        <taxon>fabids</taxon>
        <taxon>Malpighiales</taxon>
        <taxon>Salicaceae</taxon>
        <taxon>Saliceae</taxon>
        <taxon>Populus</taxon>
    </lineage>
</organism>
<keyword evidence="2" id="KW-1185">Reference proteome</keyword>
<evidence type="ECO:0000313" key="1">
    <source>
        <dbReference type="EMBL" id="KAL3604111.1"/>
    </source>
</evidence>
<gene>
    <name evidence="1" type="ORF">D5086_004970</name>
</gene>
<sequence length="113" mass="13001">MIFLSRVFAWILELKSIGQKAFQHICLFIKLVESRAHKTNKYRSRQKRDFVATTNPNILLHSEICLRTIECVAGSDPGKPGLCKKRDAITGDDNEVRLELPDLVLCWKQFVDN</sequence>